<name>J3PEC8_GAET3</name>
<keyword evidence="4 6" id="KW-1133">Transmembrane helix</keyword>
<dbReference type="Proteomes" id="UP000006039">
    <property type="component" value="Unassembled WGS sequence"/>
</dbReference>
<dbReference type="Pfam" id="PF02133">
    <property type="entry name" value="Transp_cyt_pur"/>
    <property type="match status" value="1"/>
</dbReference>
<keyword evidence="3 6" id="KW-0812">Transmembrane</keyword>
<comment type="similarity">
    <text evidence="2">Belongs to the purine-cytosine permease (2.A.39) family.</text>
</comment>
<dbReference type="GO" id="GO:0015205">
    <property type="term" value="F:nucleobase transmembrane transporter activity"/>
    <property type="evidence" value="ECO:0007669"/>
    <property type="project" value="TreeGrafter"/>
</dbReference>
<dbReference type="OrthoDB" id="2018619at2759"/>
<keyword evidence="9" id="KW-1185">Reference proteome</keyword>
<dbReference type="EnsemblFungi" id="EJT70830">
    <property type="protein sequence ID" value="EJT70830"/>
    <property type="gene ID" value="GGTG_11853"/>
</dbReference>
<evidence type="ECO:0000256" key="2">
    <source>
        <dbReference type="ARBA" id="ARBA00008974"/>
    </source>
</evidence>
<dbReference type="VEuPathDB" id="FungiDB:GGTG_11853"/>
<dbReference type="GO" id="GO:0005886">
    <property type="term" value="C:plasma membrane"/>
    <property type="evidence" value="ECO:0007669"/>
    <property type="project" value="TreeGrafter"/>
</dbReference>
<dbReference type="GeneID" id="20352311"/>
<evidence type="ECO:0000256" key="1">
    <source>
        <dbReference type="ARBA" id="ARBA00004141"/>
    </source>
</evidence>
<dbReference type="InterPro" id="IPR045225">
    <property type="entry name" value="Uracil/uridine/allantoin_perm"/>
</dbReference>
<dbReference type="Gene3D" id="1.10.4160.10">
    <property type="entry name" value="Hydantoin permease"/>
    <property type="match status" value="1"/>
</dbReference>
<dbReference type="InterPro" id="IPR001248">
    <property type="entry name" value="Pur-cyt_permease"/>
</dbReference>
<evidence type="ECO:0000256" key="5">
    <source>
        <dbReference type="ARBA" id="ARBA00023136"/>
    </source>
</evidence>
<reference evidence="8" key="5">
    <citation type="submission" date="2018-04" db="UniProtKB">
        <authorList>
            <consortium name="EnsemblFungi"/>
        </authorList>
    </citation>
    <scope>IDENTIFICATION</scope>
    <source>
        <strain evidence="8">R3-111a-1</strain>
    </source>
</reference>
<keyword evidence="5 6" id="KW-0472">Membrane</keyword>
<reference evidence="7" key="2">
    <citation type="submission" date="2010-07" db="EMBL/GenBank/DDBJ databases">
        <authorList>
            <consortium name="The Broad Institute Genome Sequencing Platform"/>
            <consortium name="Broad Institute Genome Sequencing Center for Infectious Disease"/>
            <person name="Ma L.-J."/>
            <person name="Dead R."/>
            <person name="Young S."/>
            <person name="Zeng Q."/>
            <person name="Koehrsen M."/>
            <person name="Alvarado L."/>
            <person name="Berlin A."/>
            <person name="Chapman S.B."/>
            <person name="Chen Z."/>
            <person name="Freedman E."/>
            <person name="Gellesch M."/>
            <person name="Goldberg J."/>
            <person name="Griggs A."/>
            <person name="Gujja S."/>
            <person name="Heilman E.R."/>
            <person name="Heiman D."/>
            <person name="Hepburn T."/>
            <person name="Howarth C."/>
            <person name="Jen D."/>
            <person name="Larson L."/>
            <person name="Mehta T."/>
            <person name="Neiman D."/>
            <person name="Pearson M."/>
            <person name="Roberts A."/>
            <person name="Saif S."/>
            <person name="Shea T."/>
            <person name="Shenoy N."/>
            <person name="Sisk P."/>
            <person name="Stolte C."/>
            <person name="Sykes S."/>
            <person name="Walk T."/>
            <person name="White J."/>
            <person name="Yandava C."/>
            <person name="Haas B."/>
            <person name="Nusbaum C."/>
            <person name="Birren B."/>
        </authorList>
    </citation>
    <scope>NUCLEOTIDE SEQUENCE</scope>
    <source>
        <strain evidence="7">R3-111a-1</strain>
    </source>
</reference>
<dbReference type="PANTHER" id="PTHR30618:SF0">
    <property type="entry name" value="PURINE-URACIL PERMEASE NCS1"/>
    <property type="match status" value="1"/>
</dbReference>
<evidence type="ECO:0000256" key="6">
    <source>
        <dbReference type="SAM" id="Phobius"/>
    </source>
</evidence>
<evidence type="ECO:0000256" key="3">
    <source>
        <dbReference type="ARBA" id="ARBA00022692"/>
    </source>
</evidence>
<gene>
    <name evidence="8" type="primary">20352311</name>
    <name evidence="7" type="ORF">GGTG_11853</name>
</gene>
<reference evidence="9" key="1">
    <citation type="submission" date="2010-07" db="EMBL/GenBank/DDBJ databases">
        <title>The genome sequence of Gaeumannomyces graminis var. tritici strain R3-111a-1.</title>
        <authorList>
            <consortium name="The Broad Institute Genome Sequencing Platform"/>
            <person name="Ma L.-J."/>
            <person name="Dead R."/>
            <person name="Young S."/>
            <person name="Zeng Q."/>
            <person name="Koehrsen M."/>
            <person name="Alvarado L."/>
            <person name="Berlin A."/>
            <person name="Chapman S.B."/>
            <person name="Chen Z."/>
            <person name="Freedman E."/>
            <person name="Gellesch M."/>
            <person name="Goldberg J."/>
            <person name="Griggs A."/>
            <person name="Gujja S."/>
            <person name="Heilman E.R."/>
            <person name="Heiman D."/>
            <person name="Hepburn T."/>
            <person name="Howarth C."/>
            <person name="Jen D."/>
            <person name="Larson L."/>
            <person name="Mehta T."/>
            <person name="Neiman D."/>
            <person name="Pearson M."/>
            <person name="Roberts A."/>
            <person name="Saif S."/>
            <person name="Shea T."/>
            <person name="Shenoy N."/>
            <person name="Sisk P."/>
            <person name="Stolte C."/>
            <person name="Sykes S."/>
            <person name="Walk T."/>
            <person name="White J."/>
            <person name="Yandava C."/>
            <person name="Haas B."/>
            <person name="Nusbaum C."/>
            <person name="Birren B."/>
        </authorList>
    </citation>
    <scope>NUCLEOTIDE SEQUENCE [LARGE SCALE GENOMIC DNA]</scope>
    <source>
        <strain evidence="9">R3-111a-1</strain>
    </source>
</reference>
<dbReference type="HOGENOM" id="CLU_1185081_0_0_1"/>
<evidence type="ECO:0000313" key="9">
    <source>
        <dbReference type="Proteomes" id="UP000006039"/>
    </source>
</evidence>
<dbReference type="PANTHER" id="PTHR30618">
    <property type="entry name" value="NCS1 FAMILY PURINE/PYRIMIDINE TRANSPORTER"/>
    <property type="match status" value="1"/>
</dbReference>
<proteinExistence type="inferred from homology"/>
<dbReference type="AlphaFoldDB" id="J3PEC8"/>
<protein>
    <submittedName>
        <fullName evidence="7 8">Uncharacterized protein</fullName>
    </submittedName>
</protein>
<reference evidence="8" key="4">
    <citation type="journal article" date="2015" name="G3 (Bethesda)">
        <title>Genome sequences of three phytopathogenic species of the Magnaporthaceae family of fungi.</title>
        <authorList>
            <person name="Okagaki L.H."/>
            <person name="Nunes C.C."/>
            <person name="Sailsbery J."/>
            <person name="Clay B."/>
            <person name="Brown D."/>
            <person name="John T."/>
            <person name="Oh Y."/>
            <person name="Young N."/>
            <person name="Fitzgerald M."/>
            <person name="Haas B.J."/>
            <person name="Zeng Q."/>
            <person name="Young S."/>
            <person name="Adiconis X."/>
            <person name="Fan L."/>
            <person name="Levin J.Z."/>
            <person name="Mitchell T.K."/>
            <person name="Okubara P.A."/>
            <person name="Farman M.L."/>
            <person name="Kohn L.M."/>
            <person name="Birren B."/>
            <person name="Ma L.-J."/>
            <person name="Dean R.A."/>
        </authorList>
    </citation>
    <scope>NUCLEOTIDE SEQUENCE</scope>
    <source>
        <strain evidence="8">R3-111a-1</strain>
    </source>
</reference>
<evidence type="ECO:0000313" key="8">
    <source>
        <dbReference type="EnsemblFungi" id="EJT70830"/>
    </source>
</evidence>
<accession>J3PEC8</accession>
<reference evidence="7" key="3">
    <citation type="submission" date="2010-09" db="EMBL/GenBank/DDBJ databases">
        <title>Annotation of Gaeumannomyces graminis var. tritici R3-111a-1.</title>
        <authorList>
            <consortium name="The Broad Institute Genome Sequencing Platform"/>
            <person name="Ma L.-J."/>
            <person name="Dead R."/>
            <person name="Young S.K."/>
            <person name="Zeng Q."/>
            <person name="Gargeya S."/>
            <person name="Fitzgerald M."/>
            <person name="Haas B."/>
            <person name="Abouelleil A."/>
            <person name="Alvarado L."/>
            <person name="Arachchi H.M."/>
            <person name="Berlin A."/>
            <person name="Brown A."/>
            <person name="Chapman S.B."/>
            <person name="Chen Z."/>
            <person name="Dunbar C."/>
            <person name="Freedman E."/>
            <person name="Gearin G."/>
            <person name="Gellesch M."/>
            <person name="Goldberg J."/>
            <person name="Griggs A."/>
            <person name="Gujja S."/>
            <person name="Heiman D."/>
            <person name="Howarth C."/>
            <person name="Larson L."/>
            <person name="Lui A."/>
            <person name="MacDonald P.J.P."/>
            <person name="Mehta T."/>
            <person name="Montmayeur A."/>
            <person name="Murphy C."/>
            <person name="Neiman D."/>
            <person name="Pearson M."/>
            <person name="Priest M."/>
            <person name="Roberts A."/>
            <person name="Saif S."/>
            <person name="Shea T."/>
            <person name="Shenoy N."/>
            <person name="Sisk P."/>
            <person name="Stolte C."/>
            <person name="Sykes S."/>
            <person name="Yandava C."/>
            <person name="Wortman J."/>
            <person name="Nusbaum C."/>
            <person name="Birren B."/>
        </authorList>
    </citation>
    <scope>NUCLEOTIDE SEQUENCE</scope>
    <source>
        <strain evidence="7">R3-111a-1</strain>
    </source>
</reference>
<dbReference type="eggNOG" id="KOG2466">
    <property type="taxonomic scope" value="Eukaryota"/>
</dbReference>
<sequence length="234" mass="26055">MSGAYTSQDYTYGLRRENDVSIASHMAPGSIPPFNQDCHAECHAFQPTTGTRGSWSTRNHRHVAEHAGRAGGGLLLRVLWMLAQVSVNISANAVSFANDVTTLLPRWLNIRRGTLLVSIVGGWALCRWIIVASGRSFLLFMQVNPFSERNKDRGWQVPKMGKQANTNLVKHRRYDVPALYDPRGIYRYGRYGTNRHVALATFPVVIPLMPGLANKVRPDAVPIAQGLPNLFSFN</sequence>
<comment type="subcellular location">
    <subcellularLocation>
        <location evidence="1">Membrane</location>
        <topology evidence="1">Multi-pass membrane protein</topology>
    </subcellularLocation>
</comment>
<dbReference type="EMBL" id="GL385401">
    <property type="protein sequence ID" value="EJT70830.1"/>
    <property type="molecule type" value="Genomic_DNA"/>
</dbReference>
<dbReference type="RefSeq" id="XP_009228008.1">
    <property type="nucleotide sequence ID" value="XM_009229744.1"/>
</dbReference>
<evidence type="ECO:0000313" key="7">
    <source>
        <dbReference type="EMBL" id="EJT70830.1"/>
    </source>
</evidence>
<feature type="transmembrane region" description="Helical" evidence="6">
    <location>
        <begin position="115"/>
        <end position="141"/>
    </location>
</feature>
<evidence type="ECO:0000256" key="4">
    <source>
        <dbReference type="ARBA" id="ARBA00022989"/>
    </source>
</evidence>
<organism evidence="7">
    <name type="scientific">Gaeumannomyces tritici (strain R3-111a-1)</name>
    <name type="common">Wheat and barley take-all root rot fungus</name>
    <name type="synonym">Gaeumannomyces graminis var. tritici</name>
    <dbReference type="NCBI Taxonomy" id="644352"/>
    <lineage>
        <taxon>Eukaryota</taxon>
        <taxon>Fungi</taxon>
        <taxon>Dikarya</taxon>
        <taxon>Ascomycota</taxon>
        <taxon>Pezizomycotina</taxon>
        <taxon>Sordariomycetes</taxon>
        <taxon>Sordariomycetidae</taxon>
        <taxon>Magnaporthales</taxon>
        <taxon>Magnaporthaceae</taxon>
        <taxon>Gaeumannomyces</taxon>
    </lineage>
</organism>